<accession>X1SDT6</accession>
<feature type="non-terminal residue" evidence="1">
    <location>
        <position position="50"/>
    </location>
</feature>
<dbReference type="EMBL" id="BARW01013204">
    <property type="protein sequence ID" value="GAI77306.1"/>
    <property type="molecule type" value="Genomic_DNA"/>
</dbReference>
<evidence type="ECO:0000313" key="1">
    <source>
        <dbReference type="EMBL" id="GAI77306.1"/>
    </source>
</evidence>
<gene>
    <name evidence="1" type="ORF">S12H4_24366</name>
</gene>
<organism evidence="1">
    <name type="scientific">marine sediment metagenome</name>
    <dbReference type="NCBI Taxonomy" id="412755"/>
    <lineage>
        <taxon>unclassified sequences</taxon>
        <taxon>metagenomes</taxon>
        <taxon>ecological metagenomes</taxon>
    </lineage>
</organism>
<protein>
    <submittedName>
        <fullName evidence="1">Uncharacterized protein</fullName>
    </submittedName>
</protein>
<sequence>MEKVKGGGARKIGRNKERCTEYALGHRREKNKIRKWKKMLKKLIDNSETS</sequence>
<comment type="caution">
    <text evidence="1">The sequence shown here is derived from an EMBL/GenBank/DDBJ whole genome shotgun (WGS) entry which is preliminary data.</text>
</comment>
<proteinExistence type="predicted"/>
<reference evidence="1" key="1">
    <citation type="journal article" date="2014" name="Front. Microbiol.">
        <title>High frequency of phylogenetically diverse reductive dehalogenase-homologous genes in deep subseafloor sedimentary metagenomes.</title>
        <authorList>
            <person name="Kawai M."/>
            <person name="Futagami T."/>
            <person name="Toyoda A."/>
            <person name="Takaki Y."/>
            <person name="Nishi S."/>
            <person name="Hori S."/>
            <person name="Arai W."/>
            <person name="Tsubouchi T."/>
            <person name="Morono Y."/>
            <person name="Uchiyama I."/>
            <person name="Ito T."/>
            <person name="Fujiyama A."/>
            <person name="Inagaki F."/>
            <person name="Takami H."/>
        </authorList>
    </citation>
    <scope>NUCLEOTIDE SEQUENCE</scope>
    <source>
        <strain evidence="1">Expedition CK06-06</strain>
    </source>
</reference>
<name>X1SDT6_9ZZZZ</name>
<dbReference type="AlphaFoldDB" id="X1SDT6"/>